<proteinExistence type="predicted"/>
<name>A0ABM8Z9H4_9LACO</name>
<sequence length="434" mass="49159">MQRVSRKYLLVIGMEFVRSNLLPIMGYLLTKGVGPEWIANLILVSTIFLTIATGFKFVDFWWCYRWTITTDQIKLNSGVINKKGQAYNLKDVKAVLVTQTVFERMVDLYTLAIDFPQLSGRDKFKIVGLTAKQLQPLQQALNGGEQLPSPNSMDSTSAAPVVNIPTFKLTPPLIWQSVWMAPPVLAVLSLLLALVGWLSDSGVERLHIRLGFTTTDIALYLLSILLLCVVVRVFEYGNFKVERHANYLTLSNGFLALQTKQIPLKQLQNIVVSQNVLERLLGYGSVAVTVLGDNQRQAGVKKVLPFIKLVDLPQITNQLLPEFAVPELNVTPHYWPLLWGPVLVGLGLLTSFASWWYALPTGLLLAVLLFFNNVVASISKQVVHQGWLVQHHYIYDQTLVEWTNYHDMKLIGYQYTYLGYRLNKIKRLWLRGSK</sequence>
<evidence type="ECO:0000313" key="4">
    <source>
        <dbReference type="Proteomes" id="UP000789719"/>
    </source>
</evidence>
<dbReference type="PANTHER" id="PTHR34473:SF2">
    <property type="entry name" value="UPF0699 TRANSMEMBRANE PROTEIN YDBT"/>
    <property type="match status" value="1"/>
</dbReference>
<evidence type="ECO:0000313" key="3">
    <source>
        <dbReference type="EMBL" id="CAH0418002.1"/>
    </source>
</evidence>
<dbReference type="Pfam" id="PF03703">
    <property type="entry name" value="bPH_2"/>
    <property type="match status" value="2"/>
</dbReference>
<protein>
    <recommendedName>
        <fullName evidence="2">YdbS-like PH domain-containing protein</fullName>
    </recommendedName>
</protein>
<feature type="domain" description="YdbS-like PH" evidence="2">
    <location>
        <begin position="61"/>
        <end position="133"/>
    </location>
</feature>
<comment type="caution">
    <text evidence="3">The sequence shown here is derived from an EMBL/GenBank/DDBJ whole genome shotgun (WGS) entry which is preliminary data.</text>
</comment>
<dbReference type="Proteomes" id="UP000789719">
    <property type="component" value="Unassembled WGS sequence"/>
</dbReference>
<keyword evidence="1" id="KW-0472">Membrane</keyword>
<gene>
    <name evidence="3" type="ORF">WGH24286_00418</name>
</gene>
<feature type="transmembrane region" description="Helical" evidence="1">
    <location>
        <begin position="337"/>
        <end position="357"/>
    </location>
</feature>
<dbReference type="EMBL" id="CAKKNT010000003">
    <property type="protein sequence ID" value="CAH0418002.1"/>
    <property type="molecule type" value="Genomic_DNA"/>
</dbReference>
<feature type="transmembrane region" description="Helical" evidence="1">
    <location>
        <begin position="41"/>
        <end position="64"/>
    </location>
</feature>
<feature type="transmembrane region" description="Helical" evidence="1">
    <location>
        <begin position="7"/>
        <end position="29"/>
    </location>
</feature>
<keyword evidence="4" id="KW-1185">Reference proteome</keyword>
<keyword evidence="1" id="KW-1133">Transmembrane helix</keyword>
<feature type="domain" description="YdbS-like PH" evidence="2">
    <location>
        <begin position="239"/>
        <end position="306"/>
    </location>
</feature>
<keyword evidence="1" id="KW-0812">Transmembrane</keyword>
<evidence type="ECO:0000256" key="1">
    <source>
        <dbReference type="SAM" id="Phobius"/>
    </source>
</evidence>
<feature type="transmembrane region" description="Helical" evidence="1">
    <location>
        <begin position="217"/>
        <end position="234"/>
    </location>
</feature>
<dbReference type="PANTHER" id="PTHR34473">
    <property type="entry name" value="UPF0699 TRANSMEMBRANE PROTEIN YDBS"/>
    <property type="match status" value="1"/>
</dbReference>
<reference evidence="3 4" key="1">
    <citation type="submission" date="2021-11" db="EMBL/GenBank/DDBJ databases">
        <authorList>
            <person name="Depoorter E."/>
        </authorList>
    </citation>
    <scope>NUCLEOTIDE SEQUENCE [LARGE SCALE GENOMIC DNA]</scope>
    <source>
        <strain evidence="3 4">LMG 24286</strain>
    </source>
</reference>
<organism evidence="3 4">
    <name type="scientific">Periweissella ghanensis</name>
    <dbReference type="NCBI Taxonomy" id="467997"/>
    <lineage>
        <taxon>Bacteria</taxon>
        <taxon>Bacillati</taxon>
        <taxon>Bacillota</taxon>
        <taxon>Bacilli</taxon>
        <taxon>Lactobacillales</taxon>
        <taxon>Lactobacillaceae</taxon>
        <taxon>Periweissella</taxon>
    </lineage>
</organism>
<accession>A0ABM8Z9H4</accession>
<evidence type="ECO:0000259" key="2">
    <source>
        <dbReference type="Pfam" id="PF03703"/>
    </source>
</evidence>
<dbReference type="InterPro" id="IPR005182">
    <property type="entry name" value="YdbS-like_PH"/>
</dbReference>
<feature type="transmembrane region" description="Helical" evidence="1">
    <location>
        <begin position="178"/>
        <end position="197"/>
    </location>
</feature>